<dbReference type="InterPro" id="IPR001242">
    <property type="entry name" value="Condensation_dom"/>
</dbReference>
<dbReference type="PROSITE" id="PS50075">
    <property type="entry name" value="CARRIER"/>
    <property type="match status" value="1"/>
</dbReference>
<dbReference type="Pfam" id="PF00501">
    <property type="entry name" value="AMP-binding"/>
    <property type="match status" value="1"/>
</dbReference>
<dbReference type="InterPro" id="IPR000873">
    <property type="entry name" value="AMP-dep_synth/lig_dom"/>
</dbReference>
<dbReference type="Pfam" id="PF00668">
    <property type="entry name" value="Condensation"/>
    <property type="match status" value="1"/>
</dbReference>
<dbReference type="RefSeq" id="XP_044655568.1">
    <property type="nucleotide sequence ID" value="XM_044799633.1"/>
</dbReference>
<dbReference type="PANTHER" id="PTHR45527">
    <property type="entry name" value="NONRIBOSOMAL PEPTIDE SYNTHETASE"/>
    <property type="match status" value="1"/>
</dbReference>
<evidence type="ECO:0000256" key="3">
    <source>
        <dbReference type="ARBA" id="ARBA00022598"/>
    </source>
</evidence>
<reference evidence="5 6" key="1">
    <citation type="submission" date="2021-01" db="EMBL/GenBank/DDBJ databases">
        <title>Cercospora kikuchii MAFF 305040 whole genome shotgun sequence.</title>
        <authorList>
            <person name="Kashiwa T."/>
            <person name="Suzuki T."/>
        </authorList>
    </citation>
    <scope>NUCLEOTIDE SEQUENCE [LARGE SCALE GENOMIC DNA]</scope>
    <source>
        <strain evidence="5 6">MAFF 305040</strain>
    </source>
</reference>
<dbReference type="InterPro" id="IPR006162">
    <property type="entry name" value="Ppantetheine_attach_site"/>
</dbReference>
<dbReference type="InterPro" id="IPR020845">
    <property type="entry name" value="AMP-binding_CS"/>
</dbReference>
<accession>A0A9P3CE38</accession>
<dbReference type="GO" id="GO:0031177">
    <property type="term" value="F:phosphopantetheine binding"/>
    <property type="evidence" value="ECO:0007669"/>
    <property type="project" value="TreeGrafter"/>
</dbReference>
<evidence type="ECO:0000256" key="1">
    <source>
        <dbReference type="ARBA" id="ARBA00022450"/>
    </source>
</evidence>
<dbReference type="PROSITE" id="PS00012">
    <property type="entry name" value="PHOSPHOPANTETHEINE"/>
    <property type="match status" value="1"/>
</dbReference>
<evidence type="ECO:0000313" key="6">
    <source>
        <dbReference type="Proteomes" id="UP000825890"/>
    </source>
</evidence>
<organism evidence="5 6">
    <name type="scientific">Cercospora kikuchii</name>
    <dbReference type="NCBI Taxonomy" id="84275"/>
    <lineage>
        <taxon>Eukaryota</taxon>
        <taxon>Fungi</taxon>
        <taxon>Dikarya</taxon>
        <taxon>Ascomycota</taxon>
        <taxon>Pezizomycotina</taxon>
        <taxon>Dothideomycetes</taxon>
        <taxon>Dothideomycetidae</taxon>
        <taxon>Mycosphaerellales</taxon>
        <taxon>Mycosphaerellaceae</taxon>
        <taxon>Cercospora</taxon>
    </lineage>
</organism>
<dbReference type="InterPro" id="IPR042099">
    <property type="entry name" value="ANL_N_sf"/>
</dbReference>
<dbReference type="OrthoDB" id="416786at2759"/>
<comment type="caution">
    <text evidence="5">The sequence shown here is derived from an EMBL/GenBank/DDBJ whole genome shotgun (WGS) entry which is preliminary data.</text>
</comment>
<dbReference type="EMBL" id="BOLY01000003">
    <property type="protein sequence ID" value="GIZ41081.1"/>
    <property type="molecule type" value="Genomic_DNA"/>
</dbReference>
<dbReference type="GO" id="GO:0016874">
    <property type="term" value="F:ligase activity"/>
    <property type="evidence" value="ECO:0007669"/>
    <property type="project" value="UniProtKB-KW"/>
</dbReference>
<dbReference type="PROSITE" id="PS00455">
    <property type="entry name" value="AMP_BINDING"/>
    <property type="match status" value="1"/>
</dbReference>
<dbReference type="Gene3D" id="3.30.559.30">
    <property type="entry name" value="Nonribosomal peptide synthetase, condensation domain"/>
    <property type="match status" value="1"/>
</dbReference>
<keyword evidence="1" id="KW-0596">Phosphopantetheine</keyword>
<name>A0A9P3CE38_9PEZI</name>
<dbReference type="InterPro" id="IPR036736">
    <property type="entry name" value="ACP-like_sf"/>
</dbReference>
<dbReference type="InterPro" id="IPR045851">
    <property type="entry name" value="AMP-bd_C_sf"/>
</dbReference>
<keyword evidence="2" id="KW-0597">Phosphoprotein</keyword>
<keyword evidence="6" id="KW-1185">Reference proteome</keyword>
<feature type="domain" description="Carrier" evidence="4">
    <location>
        <begin position="790"/>
        <end position="865"/>
    </location>
</feature>
<proteinExistence type="predicted"/>
<keyword evidence="3" id="KW-0436">Ligase</keyword>
<dbReference type="InterPro" id="IPR023213">
    <property type="entry name" value="CAT-like_dom_sf"/>
</dbReference>
<evidence type="ECO:0000256" key="2">
    <source>
        <dbReference type="ARBA" id="ARBA00022553"/>
    </source>
</evidence>
<dbReference type="Gene3D" id="3.30.300.30">
    <property type="match status" value="1"/>
</dbReference>
<dbReference type="PANTHER" id="PTHR45527:SF1">
    <property type="entry name" value="FATTY ACID SYNTHASE"/>
    <property type="match status" value="1"/>
</dbReference>
<dbReference type="GO" id="GO:0005737">
    <property type="term" value="C:cytoplasm"/>
    <property type="evidence" value="ECO:0007669"/>
    <property type="project" value="TreeGrafter"/>
</dbReference>
<dbReference type="Proteomes" id="UP000825890">
    <property type="component" value="Unassembled WGS sequence"/>
</dbReference>
<dbReference type="SUPFAM" id="SSF52777">
    <property type="entry name" value="CoA-dependent acyltransferases"/>
    <property type="match status" value="2"/>
</dbReference>
<dbReference type="Gene3D" id="1.10.1200.10">
    <property type="entry name" value="ACP-like"/>
    <property type="match status" value="1"/>
</dbReference>
<dbReference type="GeneID" id="68289972"/>
<protein>
    <recommendedName>
        <fullName evidence="4">Carrier domain-containing protein</fullName>
    </recommendedName>
</protein>
<dbReference type="SUPFAM" id="SSF56801">
    <property type="entry name" value="Acetyl-CoA synthetase-like"/>
    <property type="match status" value="1"/>
</dbReference>
<dbReference type="SUPFAM" id="SSF47336">
    <property type="entry name" value="ACP-like"/>
    <property type="match status" value="1"/>
</dbReference>
<dbReference type="Gene3D" id="3.40.50.12780">
    <property type="entry name" value="N-terminal domain of ligase-like"/>
    <property type="match status" value="1"/>
</dbReference>
<dbReference type="Pfam" id="PF00550">
    <property type="entry name" value="PP-binding"/>
    <property type="match status" value="1"/>
</dbReference>
<evidence type="ECO:0000313" key="5">
    <source>
        <dbReference type="EMBL" id="GIZ41081.1"/>
    </source>
</evidence>
<evidence type="ECO:0000259" key="4">
    <source>
        <dbReference type="PROSITE" id="PS50075"/>
    </source>
</evidence>
<sequence length="1385" mass="151266">MRTTKLSGAKLDAKLSASCATALPLFNTATPFHQEDTTTSSPAERYIFLSTLQLVQDDPEMILKRFAVFVADVTDSNDVAFSVHLTTGQAAVRVRFGDGEGVRSVEQATLSYEGRNKVLDFGISIEHEDEQSAINMETRAATDKFSVAICTDNSSDSAQICVACTKATVPPAAAKQLHHLVLGYLRCGEADTEHSDSAADLSIFNFPPVSEPLRLPWDAAVDTQVPSLLHTAFERRALEVFDRHAIDHLHRSSTGHVRTIVTYGDALARVVDIYASIRTVLATLDWNPVRGAQRVIPIFMAPCPELYLTILAILKSGNAFCPLPIDAPRQRLIDILEDINSPVVIGVGADPFASPTSTTHTSSSENKSLDRLWLDVSDLTAWPGSWNKSSVTRDVTLQPDDLAYVYYTSGSTGKPKGVQISHLAATCAISANAAAMPGLSAMQPLRWFQMAVPTFDAFILDVFFTFSAGGTLCVADRDMLLTDVEGAINALEANVTHTVPSLAMMMRKERMPTLKTMICIGEQLNSKVIDSFATNCSDASEGLVNIYGPTEATINVTAQIFKPDHRGSIIGEVLQTCSVVILDDRTLQPVPLGVPGHLAIGGPQLSHGYLNRPEENAKSFVDSPQFGRLYLTGDKARAVWNVEGRPVIECMGRINDGQVKLNGRRVELGEIDAVLMKSGALTECATLVLHEKGTVVLHTCAVAKPGGAQSEAEDVCRKTAAEHLPRWMSPARYFFFPSLARNVSGKVDRKALTSAIKELSQTQPRDEPFIKRPLPRYDSGYGSIHKTNNTIADAELPSILCAILKENLGCEISKTSSLFSVGFDSLQGIKLLQQARDFGVHELTISDLLKGPTPAQLANLIVSRRRKNDLEAIHEEKHGGFTAYASPQLDALLSGFDERCRAKCSKKIEIPPHEIDAVFPTTYMQTRMIATFQVAADANCPSAAKPWIEHFIFECPPSLDTHRFQAAVCTVLSRHDCFRSAFVRIDDPVSPFAQVILSKDSPAATLAFSNVYCAENMMEAQISNAQRAADDYIRLDRPPIAVAFIRSAQANRTVLVLSMFHGIYDGASLKLLREEIMAEYQYNPAPARTSVETAVRLHFGADRKKTMMFWGPKLAARPYFALAGVPNAPRAEAAPTSPATGSAMDVVSRLCTVRYGDLLVRSRANMQTTPLSVVQAAWALVLIECQQTMYTKRAAAEDCQPGSYDVTFGSTVHGRNDEASQICMGANITTIPVCMAGMTGKETNRNVCRILAVEHAEALGHLQLPCPSLEFALALPRFDTTLIFQTFGEGAPDDKNVVDFPGFEEGDDWKPAYRASDFRIPITIEILPAKNGAMKVMCTFTNDAPAYSWLDQAAAIILLDMLDTNLSWLLDHPETTFDYRDHGTA</sequence>
<dbReference type="GO" id="GO:0043041">
    <property type="term" value="P:amino acid activation for nonribosomal peptide biosynthetic process"/>
    <property type="evidence" value="ECO:0007669"/>
    <property type="project" value="TreeGrafter"/>
</dbReference>
<dbReference type="GO" id="GO:0044550">
    <property type="term" value="P:secondary metabolite biosynthetic process"/>
    <property type="evidence" value="ECO:0007669"/>
    <property type="project" value="TreeGrafter"/>
</dbReference>
<dbReference type="InterPro" id="IPR009081">
    <property type="entry name" value="PP-bd_ACP"/>
</dbReference>
<gene>
    <name evidence="5" type="ORF">CKM354_000439700</name>
</gene>
<dbReference type="Gene3D" id="3.30.559.10">
    <property type="entry name" value="Chloramphenicol acetyltransferase-like domain"/>
    <property type="match status" value="1"/>
</dbReference>